<dbReference type="OrthoDB" id="8235288at2"/>
<dbReference type="RefSeq" id="WP_018646268.1">
    <property type="nucleotide sequence ID" value="NZ_VLLA01000008.1"/>
</dbReference>
<dbReference type="AlphaFoldDB" id="A0A562RN18"/>
<proteinExistence type="predicted"/>
<evidence type="ECO:0000256" key="1">
    <source>
        <dbReference type="SAM" id="MobiDB-lite"/>
    </source>
</evidence>
<feature type="region of interest" description="Disordered" evidence="1">
    <location>
        <begin position="23"/>
        <end position="51"/>
    </location>
</feature>
<name>A0A562RN18_9BRAD</name>
<dbReference type="EMBL" id="VLLA01000008">
    <property type="protein sequence ID" value="TWI70429.1"/>
    <property type="molecule type" value="Genomic_DNA"/>
</dbReference>
<evidence type="ECO:0000313" key="3">
    <source>
        <dbReference type="Proteomes" id="UP000316291"/>
    </source>
</evidence>
<accession>A0A562RN18</accession>
<reference evidence="2 3" key="1">
    <citation type="journal article" date="2015" name="Stand. Genomic Sci.">
        <title>Genomic Encyclopedia of Bacterial and Archaeal Type Strains, Phase III: the genomes of soil and plant-associated and newly described type strains.</title>
        <authorList>
            <person name="Whitman W.B."/>
            <person name="Woyke T."/>
            <person name="Klenk H.P."/>
            <person name="Zhou Y."/>
            <person name="Lilburn T.G."/>
            <person name="Beck B.J."/>
            <person name="De Vos P."/>
            <person name="Vandamme P."/>
            <person name="Eisen J.A."/>
            <person name="Garrity G."/>
            <person name="Hugenholtz P."/>
            <person name="Kyrpides N.C."/>
        </authorList>
    </citation>
    <scope>NUCLEOTIDE SEQUENCE [LARGE SCALE GENOMIC DNA]</scope>
    <source>
        <strain evidence="2 3">CGMCC 1.10948</strain>
    </source>
</reference>
<gene>
    <name evidence="2" type="ORF">IQ16_03602</name>
</gene>
<protein>
    <submittedName>
        <fullName evidence="2">Uncharacterized protein</fullName>
    </submittedName>
</protein>
<evidence type="ECO:0000313" key="2">
    <source>
        <dbReference type="EMBL" id="TWI70429.1"/>
    </source>
</evidence>
<comment type="caution">
    <text evidence="2">The sequence shown here is derived from an EMBL/GenBank/DDBJ whole genome shotgun (WGS) entry which is preliminary data.</text>
</comment>
<keyword evidence="3" id="KW-1185">Reference proteome</keyword>
<feature type="region of interest" description="Disordered" evidence="1">
    <location>
        <begin position="133"/>
        <end position="157"/>
    </location>
</feature>
<organism evidence="2 3">
    <name type="scientific">Bradyrhizobium huanghuaihaiense</name>
    <dbReference type="NCBI Taxonomy" id="990078"/>
    <lineage>
        <taxon>Bacteria</taxon>
        <taxon>Pseudomonadati</taxon>
        <taxon>Pseudomonadota</taxon>
        <taxon>Alphaproteobacteria</taxon>
        <taxon>Hyphomicrobiales</taxon>
        <taxon>Nitrobacteraceae</taxon>
        <taxon>Bradyrhizobium</taxon>
    </lineage>
</organism>
<sequence length="157" mass="18127">MAKIRRQLTQEDVDRIAEMDSARGAYFQRDPDRPDNMFVKPRRRQPVEVSRAKARLRTARWRSEKDRRRAPTVSEVGMSLAVALATTSWSDPLTKADYDLLSRALLDLQARGFSIEEAKKTMRRLRLRLVDPGDRAGEESEGCGPPIWQDDERKLPF</sequence>
<dbReference type="Proteomes" id="UP000316291">
    <property type="component" value="Unassembled WGS sequence"/>
</dbReference>